<dbReference type="GO" id="GO:0015935">
    <property type="term" value="C:small ribosomal subunit"/>
    <property type="evidence" value="ECO:0007669"/>
    <property type="project" value="InterPro"/>
</dbReference>
<dbReference type="RefSeq" id="WP_119089025.1">
    <property type="nucleotide sequence ID" value="NZ_QXIS01000021.1"/>
</dbReference>
<dbReference type="PANTHER" id="PTHR11831">
    <property type="entry name" value="30S 40S RIBOSOMAL PROTEIN"/>
    <property type="match status" value="1"/>
</dbReference>
<dbReference type="NCBIfam" id="TIGR01017">
    <property type="entry name" value="rpsD_bact"/>
    <property type="match status" value="1"/>
</dbReference>
<dbReference type="PROSITE" id="PS50889">
    <property type="entry name" value="S4"/>
    <property type="match status" value="1"/>
</dbReference>
<dbReference type="InterPro" id="IPR036986">
    <property type="entry name" value="S4_RNA-bd_sf"/>
</dbReference>
<reference evidence="10 11" key="1">
    <citation type="submission" date="2018-09" db="EMBL/GenBank/DDBJ databases">
        <title>Discovery and Ecogenomic Context for Candidatus Cryosericales, a Global Caldiserica Order Active in Thawing Permafrost.</title>
        <authorList>
            <person name="Martinez M.A."/>
            <person name="Woodcroft B.J."/>
            <person name="Ignacio Espinoza J.C."/>
            <person name="Zayed A."/>
            <person name="Singleton C.M."/>
            <person name="Boyd J."/>
            <person name="Li Y.-F."/>
            <person name="Purvine S."/>
            <person name="Maughan H."/>
            <person name="Hodgkins S.B."/>
            <person name="Anderson D."/>
            <person name="Sederholm M."/>
            <person name="Temperton B."/>
            <person name="Saleska S.R."/>
            <person name="Tyson G.W."/>
            <person name="Rich V.I."/>
        </authorList>
    </citation>
    <scope>NUCLEOTIDE SEQUENCE [LARGE SCALE GENOMIC DNA]</scope>
    <source>
        <strain evidence="10 11">SMC7</strain>
    </source>
</reference>
<dbReference type="OrthoDB" id="9803672at2"/>
<feature type="domain" description="Small ribosomal subunit protein uS4 N-terminal" evidence="9">
    <location>
        <begin position="3"/>
        <end position="100"/>
    </location>
</feature>
<keyword evidence="11" id="KW-1185">Reference proteome</keyword>
<comment type="function">
    <text evidence="7">One of the primary rRNA binding proteins, it binds directly to 16S rRNA where it nucleates assembly of the body of the 30S subunit.</text>
</comment>
<dbReference type="SUPFAM" id="SSF55174">
    <property type="entry name" value="Alpha-L RNA-binding motif"/>
    <property type="match status" value="1"/>
</dbReference>
<gene>
    <name evidence="7" type="primary">rpsD</name>
    <name evidence="10" type="ORF">SMC7_03760</name>
</gene>
<evidence type="ECO:0000256" key="6">
    <source>
        <dbReference type="ARBA" id="ARBA00035254"/>
    </source>
</evidence>
<dbReference type="GO" id="GO:0019843">
    <property type="term" value="F:rRNA binding"/>
    <property type="evidence" value="ECO:0007669"/>
    <property type="project" value="UniProtKB-UniRule"/>
</dbReference>
<dbReference type="Gene3D" id="1.10.1050.10">
    <property type="entry name" value="Ribosomal Protein S4 Delta 41, Chain A, domain 1"/>
    <property type="match status" value="1"/>
</dbReference>
<dbReference type="PANTHER" id="PTHR11831:SF4">
    <property type="entry name" value="SMALL RIBOSOMAL SUBUNIT PROTEIN US4M"/>
    <property type="match status" value="1"/>
</dbReference>
<dbReference type="EMBL" id="QXIS01000021">
    <property type="protein sequence ID" value="RIE06170.1"/>
    <property type="molecule type" value="Genomic_DNA"/>
</dbReference>
<dbReference type="GO" id="GO:0042274">
    <property type="term" value="P:ribosomal small subunit biogenesis"/>
    <property type="evidence" value="ECO:0007669"/>
    <property type="project" value="TreeGrafter"/>
</dbReference>
<evidence type="ECO:0000256" key="7">
    <source>
        <dbReference type="HAMAP-Rule" id="MF_01306"/>
    </source>
</evidence>
<comment type="function">
    <text evidence="7">With S5 and S12 plays an important role in translational accuracy.</text>
</comment>
<dbReference type="HAMAP" id="MF_01306_B">
    <property type="entry name" value="Ribosomal_uS4_B"/>
    <property type="match status" value="1"/>
</dbReference>
<accession>A0A398CVF8</accession>
<keyword evidence="4 7" id="KW-0689">Ribosomal protein</keyword>
<comment type="caution">
    <text evidence="10">The sequence shown here is derived from an EMBL/GenBank/DDBJ whole genome shotgun (WGS) entry which is preliminary data.</text>
</comment>
<evidence type="ECO:0000256" key="5">
    <source>
        <dbReference type="ARBA" id="ARBA00023274"/>
    </source>
</evidence>
<dbReference type="FunFam" id="3.10.290.10:FF:000001">
    <property type="entry name" value="30S ribosomal protein S4"/>
    <property type="match status" value="1"/>
</dbReference>
<evidence type="ECO:0000259" key="9">
    <source>
        <dbReference type="SMART" id="SM01390"/>
    </source>
</evidence>
<keyword evidence="5 7" id="KW-0687">Ribonucleoprotein</keyword>
<evidence type="ECO:0000259" key="8">
    <source>
        <dbReference type="SMART" id="SM00363"/>
    </source>
</evidence>
<comment type="subunit">
    <text evidence="7">Part of the 30S ribosomal subunit. Contacts protein S5. The interaction surface between S4 and S5 is involved in control of translational fidelity.</text>
</comment>
<dbReference type="Proteomes" id="UP000266328">
    <property type="component" value="Unassembled WGS sequence"/>
</dbReference>
<evidence type="ECO:0000256" key="2">
    <source>
        <dbReference type="ARBA" id="ARBA00022730"/>
    </source>
</evidence>
<sequence>MSRYIDASCRKCRALNTKLFLKGSRCSSGKCAIERGKMGPGQHGVDQKFRKDSDYELHLKEKQRLRLAYGLAERQFRGYFALANSQKAIPTGGKLLELLERRLDNVVFRMGIQPGRKSARQMVCHGNVFVNGHRVDIPSYQVRVGDIVTLTDTGKSMISVQESVASKPATPQWLSFSPDKFEGTVLTIPTAEQIGIPINTRLVIEYYSK</sequence>
<dbReference type="Gene3D" id="3.10.290.10">
    <property type="entry name" value="RNA-binding S4 domain"/>
    <property type="match status" value="1"/>
</dbReference>
<dbReference type="GO" id="GO:0003735">
    <property type="term" value="F:structural constituent of ribosome"/>
    <property type="evidence" value="ECO:0007669"/>
    <property type="project" value="InterPro"/>
</dbReference>
<dbReference type="SMART" id="SM01390">
    <property type="entry name" value="Ribosomal_S4"/>
    <property type="match status" value="1"/>
</dbReference>
<dbReference type="Pfam" id="PF01479">
    <property type="entry name" value="S4"/>
    <property type="match status" value="1"/>
</dbReference>
<evidence type="ECO:0000313" key="10">
    <source>
        <dbReference type="EMBL" id="RIE06170.1"/>
    </source>
</evidence>
<evidence type="ECO:0000256" key="1">
    <source>
        <dbReference type="ARBA" id="ARBA00007465"/>
    </source>
</evidence>
<dbReference type="SMART" id="SM00363">
    <property type="entry name" value="S4"/>
    <property type="match status" value="1"/>
</dbReference>
<evidence type="ECO:0000256" key="4">
    <source>
        <dbReference type="ARBA" id="ARBA00022980"/>
    </source>
</evidence>
<keyword evidence="2 7" id="KW-0699">rRNA-binding</keyword>
<feature type="domain" description="RNA-binding S4" evidence="8">
    <location>
        <begin position="101"/>
        <end position="165"/>
    </location>
</feature>
<protein>
    <recommendedName>
        <fullName evidence="6 7">Small ribosomal subunit protein uS4</fullName>
    </recommendedName>
</protein>
<proteinExistence type="inferred from homology"/>
<dbReference type="Pfam" id="PF00163">
    <property type="entry name" value="Ribosomal_S4"/>
    <property type="match status" value="1"/>
</dbReference>
<evidence type="ECO:0000313" key="11">
    <source>
        <dbReference type="Proteomes" id="UP000266328"/>
    </source>
</evidence>
<dbReference type="GO" id="GO:0006412">
    <property type="term" value="P:translation"/>
    <property type="evidence" value="ECO:0007669"/>
    <property type="project" value="UniProtKB-UniRule"/>
</dbReference>
<comment type="similarity">
    <text evidence="1 7">Belongs to the universal ribosomal protein uS4 family.</text>
</comment>
<keyword evidence="3 7" id="KW-0694">RNA-binding</keyword>
<dbReference type="InterPro" id="IPR022801">
    <property type="entry name" value="Ribosomal_uS4"/>
</dbReference>
<organism evidence="10 11">
    <name type="scientific">Candidatus Cryosericum terrychapinii</name>
    <dbReference type="NCBI Taxonomy" id="2290919"/>
    <lineage>
        <taxon>Bacteria</taxon>
        <taxon>Pseudomonadati</taxon>
        <taxon>Caldisericota/Cryosericota group</taxon>
        <taxon>Candidatus Cryosericota</taxon>
        <taxon>Candidatus Cryosericia</taxon>
        <taxon>Candidatus Cryosericales</taxon>
        <taxon>Candidatus Cryosericaceae</taxon>
        <taxon>Candidatus Cryosericum</taxon>
    </lineage>
</organism>
<dbReference type="InterPro" id="IPR005709">
    <property type="entry name" value="Ribosomal_uS4_bac-type"/>
</dbReference>
<dbReference type="AlphaFoldDB" id="A0A398CVF8"/>
<dbReference type="NCBIfam" id="NF003717">
    <property type="entry name" value="PRK05327.1"/>
    <property type="match status" value="1"/>
</dbReference>
<name>A0A398CVF8_9BACT</name>
<dbReference type="InterPro" id="IPR002942">
    <property type="entry name" value="S4_RNA-bd"/>
</dbReference>
<evidence type="ECO:0000256" key="3">
    <source>
        <dbReference type="ARBA" id="ARBA00022884"/>
    </source>
</evidence>
<dbReference type="CDD" id="cd00165">
    <property type="entry name" value="S4"/>
    <property type="match status" value="1"/>
</dbReference>
<dbReference type="InterPro" id="IPR001912">
    <property type="entry name" value="Ribosomal_uS4_N"/>
</dbReference>